<dbReference type="Proteomes" id="UP001432046">
    <property type="component" value="Chromosome"/>
</dbReference>
<accession>A0ABZ2NTU6</accession>
<evidence type="ECO:0000313" key="2">
    <source>
        <dbReference type="EMBL" id="WXC77584.1"/>
    </source>
</evidence>
<sequence>MPYVLRSMIIAHTVTIEITKEEYNATLRARAAMNELIAVEEKYDALMENYVELEETLHNFGIRTLAFVERRYEDTITPLNQVSRRVSNLLSSARLYRDALPQHAARLLGRKHSEVVRLQEELKPGNPNHPMPYRQMEAVRNYAQHVGPAINDIVIDRHWEPNEENQKGRHLCAILPRMDADAISRNKRNNHELAPDLRTSLAALGKEANPMPIIRKYVEHIGTIHAGFRETVKQLEKESEELMRGLLERYAKAAPGETLVAVAVGLENENGIVLEPQYLVEHRLDYLRYLRVKHLSAASLSLRYVPW</sequence>
<feature type="coiled-coil region" evidence="1">
    <location>
        <begin position="29"/>
        <end position="56"/>
    </location>
</feature>
<evidence type="ECO:0000313" key="3">
    <source>
        <dbReference type="Proteomes" id="UP001432046"/>
    </source>
</evidence>
<reference evidence="2" key="2">
    <citation type="submission" date="2024-03" db="EMBL/GenBank/DDBJ databases">
        <authorList>
            <person name="Bromfield E.S.P."/>
            <person name="Cloutier S."/>
        </authorList>
    </citation>
    <scope>NUCLEOTIDE SEQUENCE</scope>
    <source>
        <strain evidence="2">5S5</strain>
    </source>
</reference>
<proteinExistence type="predicted"/>
<evidence type="ECO:0000256" key="1">
    <source>
        <dbReference type="SAM" id="Coils"/>
    </source>
</evidence>
<reference evidence="2" key="1">
    <citation type="journal article" date="2021" name="Int. J. Syst. Evol. Microbiol.">
        <title>Bradyrhizobium septentrionale sp. nov. (sv. septentrionale) and Bradyrhizobium quebecense sp. nov. (sv. septentrionale) associated with legumes native to Canada possess rearranged symbiosis genes and numerous insertion sequences.</title>
        <authorList>
            <person name="Bromfield E.S.P."/>
            <person name="Cloutier S."/>
        </authorList>
    </citation>
    <scope>NUCLEOTIDE SEQUENCE</scope>
    <source>
        <strain evidence="2">5S5</strain>
    </source>
</reference>
<keyword evidence="3" id="KW-1185">Reference proteome</keyword>
<dbReference type="EMBL" id="CP147711">
    <property type="protein sequence ID" value="WXC77584.1"/>
    <property type="molecule type" value="Genomic_DNA"/>
</dbReference>
<dbReference type="RefSeq" id="WP_338833567.1">
    <property type="nucleotide sequence ID" value="NZ_CP147711.1"/>
</dbReference>
<keyword evidence="1" id="KW-0175">Coiled coil</keyword>
<protein>
    <submittedName>
        <fullName evidence="2">Uncharacterized protein</fullName>
    </submittedName>
</protein>
<organism evidence="2 3">
    <name type="scientific">Bradyrhizobium septentrionale</name>
    <dbReference type="NCBI Taxonomy" id="1404411"/>
    <lineage>
        <taxon>Bacteria</taxon>
        <taxon>Pseudomonadati</taxon>
        <taxon>Pseudomonadota</taxon>
        <taxon>Alphaproteobacteria</taxon>
        <taxon>Hyphomicrobiales</taxon>
        <taxon>Nitrobacteraceae</taxon>
        <taxon>Bradyrhizobium</taxon>
    </lineage>
</organism>
<gene>
    <name evidence="2" type="ORF">WDK88_29665</name>
</gene>
<name>A0ABZ2NTU6_9BRAD</name>